<name>A0ABM1H1Q3_SOLPN</name>
<evidence type="ECO:0000313" key="4">
    <source>
        <dbReference type="RefSeq" id="XP_015079144.1"/>
    </source>
</evidence>
<dbReference type="Proteomes" id="UP000694930">
    <property type="component" value="Chromosome 1"/>
</dbReference>
<dbReference type="Pfam" id="PF04937">
    <property type="entry name" value="DUF659"/>
    <property type="match status" value="1"/>
</dbReference>
<gene>
    <name evidence="4" type="primary">LOC107023099</name>
</gene>
<accession>A0ABM1H1Q3</accession>
<reference evidence="4" key="2">
    <citation type="submission" date="2025-08" db="UniProtKB">
        <authorList>
            <consortium name="RefSeq"/>
        </authorList>
    </citation>
    <scope>IDENTIFICATION</scope>
</reference>
<dbReference type="SUPFAM" id="SSF53098">
    <property type="entry name" value="Ribonuclease H-like"/>
    <property type="match status" value="1"/>
</dbReference>
<feature type="compositionally biased region" description="Basic and acidic residues" evidence="1">
    <location>
        <begin position="1"/>
        <end position="23"/>
    </location>
</feature>
<evidence type="ECO:0000259" key="2">
    <source>
        <dbReference type="Pfam" id="PF04937"/>
    </source>
</evidence>
<feature type="domain" description="DUF659" evidence="2">
    <location>
        <begin position="99"/>
        <end position="192"/>
    </location>
</feature>
<dbReference type="PANTHER" id="PTHR32166:SF81">
    <property type="entry name" value="OS06G0658400 PROTEIN"/>
    <property type="match status" value="1"/>
</dbReference>
<reference evidence="3" key="1">
    <citation type="journal article" date="2014" name="Nat. Genet.">
        <title>The genome of the stress-tolerant wild tomato species Solanum pennellii.</title>
        <authorList>
            <person name="Bolger A."/>
            <person name="Scossa F."/>
            <person name="Bolger M.E."/>
            <person name="Lanz C."/>
            <person name="Maumus F."/>
            <person name="Tohge T."/>
            <person name="Quesneville H."/>
            <person name="Alseekh S."/>
            <person name="Sorensen I."/>
            <person name="Lichtenstein G."/>
            <person name="Fich E.A."/>
            <person name="Conte M."/>
            <person name="Keller H."/>
            <person name="Schneeberger K."/>
            <person name="Schwacke R."/>
            <person name="Ofner I."/>
            <person name="Vrebalov J."/>
            <person name="Xu Y."/>
            <person name="Osorio S."/>
            <person name="Aflitos S.A."/>
            <person name="Schijlen E."/>
            <person name="Jimenez-Gomez J.M."/>
            <person name="Ryngajllo M."/>
            <person name="Kimura S."/>
            <person name="Kumar R."/>
            <person name="Koenig D."/>
            <person name="Headland L.R."/>
            <person name="Maloof J.N."/>
            <person name="Sinha N."/>
            <person name="van Ham R.C."/>
            <person name="Lankhorst R.K."/>
            <person name="Mao L."/>
            <person name="Vogel A."/>
            <person name="Arsova B."/>
            <person name="Panstruga R."/>
            <person name="Fei Z."/>
            <person name="Rose J.K."/>
            <person name="Zamir D."/>
            <person name="Carrari F."/>
            <person name="Giovannoni J.J."/>
            <person name="Weigel D."/>
            <person name="Usadel B."/>
            <person name="Fernie A.R."/>
        </authorList>
    </citation>
    <scope>NUCLEOTIDE SEQUENCE [LARGE SCALE GENOMIC DNA]</scope>
    <source>
        <strain evidence="3">cv. LA0716</strain>
    </source>
</reference>
<feature type="region of interest" description="Disordered" evidence="1">
    <location>
        <begin position="1"/>
        <end position="29"/>
    </location>
</feature>
<organism evidence="3 4">
    <name type="scientific">Solanum pennellii</name>
    <name type="common">Tomato</name>
    <name type="synonym">Lycopersicon pennellii</name>
    <dbReference type="NCBI Taxonomy" id="28526"/>
    <lineage>
        <taxon>Eukaryota</taxon>
        <taxon>Viridiplantae</taxon>
        <taxon>Streptophyta</taxon>
        <taxon>Embryophyta</taxon>
        <taxon>Tracheophyta</taxon>
        <taxon>Spermatophyta</taxon>
        <taxon>Magnoliopsida</taxon>
        <taxon>eudicotyledons</taxon>
        <taxon>Gunneridae</taxon>
        <taxon>Pentapetalae</taxon>
        <taxon>asterids</taxon>
        <taxon>lamiids</taxon>
        <taxon>Solanales</taxon>
        <taxon>Solanaceae</taxon>
        <taxon>Solanoideae</taxon>
        <taxon>Solaneae</taxon>
        <taxon>Solanum</taxon>
        <taxon>Solanum subgen. Lycopersicon</taxon>
    </lineage>
</organism>
<proteinExistence type="predicted"/>
<keyword evidence="3" id="KW-1185">Reference proteome</keyword>
<protein>
    <submittedName>
        <fullName evidence="4">Uncharacterized protein LOC107023099</fullName>
    </submittedName>
</protein>
<sequence>MEHEQAERKRTNVQVDARKKDDYTSLPEGTDLIQQKERKSLSNGAIRKSFGIYERNTADKLAARMFYASGLSFNFASSPYFTKYSKFLAENSIPGYIPPSYNRLRSTLLAQEKTHIDRKLQPIKGTWKKKGLSICSDGWSDTKRRPLINIMTSSSGGPIFLISINSSGIIKDGEYIANLFIEATENVGSNKLFKLLRIMQVGETRFASHIIMTTRIRKVKSSLEKMVMDDEWKNYKGDKGIEAKTREIKSLIMNDEKWDSIDYFLKFTEPIVDMLKSADIDGPKLHLIYDMWDSMIEKVKKVIFEHEEKDLIYGQSNFFDTIHDILVAR</sequence>
<evidence type="ECO:0000256" key="1">
    <source>
        <dbReference type="SAM" id="MobiDB-lite"/>
    </source>
</evidence>
<dbReference type="RefSeq" id="XP_015079144.1">
    <property type="nucleotide sequence ID" value="XM_015223658.1"/>
</dbReference>
<dbReference type="PANTHER" id="PTHR32166">
    <property type="entry name" value="OSJNBA0013A04.12 PROTEIN"/>
    <property type="match status" value="1"/>
</dbReference>
<dbReference type="InterPro" id="IPR007021">
    <property type="entry name" value="DUF659"/>
</dbReference>
<dbReference type="InterPro" id="IPR012337">
    <property type="entry name" value="RNaseH-like_sf"/>
</dbReference>
<evidence type="ECO:0000313" key="3">
    <source>
        <dbReference type="Proteomes" id="UP000694930"/>
    </source>
</evidence>
<dbReference type="GeneID" id="107023099"/>